<proteinExistence type="predicted"/>
<dbReference type="PROSITE" id="PS50045">
    <property type="entry name" value="SIGMA54_INTERACT_4"/>
    <property type="match status" value="1"/>
</dbReference>
<keyword evidence="1" id="KW-0547">Nucleotide-binding</keyword>
<evidence type="ECO:0000313" key="6">
    <source>
        <dbReference type="EMBL" id="MBC8362730.1"/>
    </source>
</evidence>
<dbReference type="SUPFAM" id="SSF46689">
    <property type="entry name" value="Homeodomain-like"/>
    <property type="match status" value="1"/>
</dbReference>
<dbReference type="InterPro" id="IPR009057">
    <property type="entry name" value="Homeodomain-like_sf"/>
</dbReference>
<dbReference type="AlphaFoldDB" id="A0A8J6NP55"/>
<dbReference type="EMBL" id="JACNJH010000213">
    <property type="protein sequence ID" value="MBC8362730.1"/>
    <property type="molecule type" value="Genomic_DNA"/>
</dbReference>
<evidence type="ECO:0000256" key="4">
    <source>
        <dbReference type="ARBA" id="ARBA00023163"/>
    </source>
</evidence>
<accession>A0A8J6NP55</accession>
<dbReference type="Pfam" id="PF02954">
    <property type="entry name" value="HTH_8"/>
    <property type="match status" value="1"/>
</dbReference>
<organism evidence="6 7">
    <name type="scientific">Candidatus Desulfatibia profunda</name>
    <dbReference type="NCBI Taxonomy" id="2841695"/>
    <lineage>
        <taxon>Bacteria</taxon>
        <taxon>Pseudomonadati</taxon>
        <taxon>Thermodesulfobacteriota</taxon>
        <taxon>Desulfobacteria</taxon>
        <taxon>Desulfobacterales</taxon>
        <taxon>Desulfobacterales incertae sedis</taxon>
        <taxon>Candidatus Desulfatibia</taxon>
    </lineage>
</organism>
<evidence type="ECO:0000313" key="7">
    <source>
        <dbReference type="Proteomes" id="UP000603434"/>
    </source>
</evidence>
<dbReference type="Gene3D" id="1.10.10.60">
    <property type="entry name" value="Homeodomain-like"/>
    <property type="match status" value="1"/>
</dbReference>
<dbReference type="GO" id="GO:0043565">
    <property type="term" value="F:sequence-specific DNA binding"/>
    <property type="evidence" value="ECO:0007669"/>
    <property type="project" value="InterPro"/>
</dbReference>
<name>A0A8J6NP55_9BACT</name>
<dbReference type="InterPro" id="IPR058031">
    <property type="entry name" value="AAA_lid_NorR"/>
</dbReference>
<evidence type="ECO:0000256" key="2">
    <source>
        <dbReference type="ARBA" id="ARBA00022840"/>
    </source>
</evidence>
<comment type="caution">
    <text evidence="6">The sequence shown here is derived from an EMBL/GenBank/DDBJ whole genome shotgun (WGS) entry which is preliminary data.</text>
</comment>
<feature type="domain" description="Sigma-54 factor interaction" evidence="5">
    <location>
        <begin position="1"/>
        <end position="21"/>
    </location>
</feature>
<keyword evidence="4" id="KW-0804">Transcription</keyword>
<keyword evidence="2" id="KW-0067">ATP-binding</keyword>
<dbReference type="GO" id="GO:0005524">
    <property type="term" value="F:ATP binding"/>
    <property type="evidence" value="ECO:0007669"/>
    <property type="project" value="UniProtKB-KW"/>
</dbReference>
<dbReference type="PROSITE" id="PS00688">
    <property type="entry name" value="SIGMA54_INTERACT_3"/>
    <property type="match status" value="1"/>
</dbReference>
<dbReference type="Proteomes" id="UP000603434">
    <property type="component" value="Unassembled WGS sequence"/>
</dbReference>
<dbReference type="InterPro" id="IPR002078">
    <property type="entry name" value="Sigma_54_int"/>
</dbReference>
<dbReference type="InterPro" id="IPR002197">
    <property type="entry name" value="HTH_Fis"/>
</dbReference>
<reference evidence="6 7" key="1">
    <citation type="submission" date="2020-08" db="EMBL/GenBank/DDBJ databases">
        <title>Bridging the membrane lipid divide: bacteria of the FCB group superphylum have the potential to synthesize archaeal ether lipids.</title>
        <authorList>
            <person name="Villanueva L."/>
            <person name="Von Meijenfeldt F.A.B."/>
            <person name="Westbye A.B."/>
            <person name="Yadav S."/>
            <person name="Hopmans E.C."/>
            <person name="Dutilh B.E."/>
            <person name="Sinninghe Damste J.S."/>
        </authorList>
    </citation>
    <scope>NUCLEOTIDE SEQUENCE [LARGE SCALE GENOMIC DNA]</scope>
    <source>
        <strain evidence="6">NIOZ-UU30</strain>
    </source>
</reference>
<evidence type="ECO:0000256" key="3">
    <source>
        <dbReference type="ARBA" id="ARBA00023015"/>
    </source>
</evidence>
<sequence length="98" mass="11252">MDHDWPGNVRQLGNAVSHAVILVQGQVIERRHLPQFLKQSAPEPSVTSLVENERRLILGALQESNWNKHEASRRLEISRSTLYSKIRRYSLEKGTHSV</sequence>
<gene>
    <name evidence="6" type="ORF">H8E23_15200</name>
</gene>
<keyword evidence="3" id="KW-0805">Transcription regulation</keyword>
<evidence type="ECO:0000256" key="1">
    <source>
        <dbReference type="ARBA" id="ARBA00022741"/>
    </source>
</evidence>
<dbReference type="Pfam" id="PF25601">
    <property type="entry name" value="AAA_lid_14"/>
    <property type="match status" value="1"/>
</dbReference>
<evidence type="ECO:0000259" key="5">
    <source>
        <dbReference type="PROSITE" id="PS50045"/>
    </source>
</evidence>
<dbReference type="PANTHER" id="PTHR32071">
    <property type="entry name" value="TRANSCRIPTIONAL REGULATORY PROTEIN"/>
    <property type="match status" value="1"/>
</dbReference>
<dbReference type="InterPro" id="IPR025944">
    <property type="entry name" value="Sigma_54_int_dom_CS"/>
</dbReference>
<dbReference type="PRINTS" id="PR01590">
    <property type="entry name" value="HTHFIS"/>
</dbReference>
<protein>
    <recommendedName>
        <fullName evidence="5">Sigma-54 factor interaction domain-containing protein</fullName>
    </recommendedName>
</protein>
<dbReference type="Gene3D" id="1.10.8.60">
    <property type="match status" value="1"/>
</dbReference>
<dbReference type="GO" id="GO:0006355">
    <property type="term" value="P:regulation of DNA-templated transcription"/>
    <property type="evidence" value="ECO:0007669"/>
    <property type="project" value="InterPro"/>
</dbReference>